<dbReference type="AlphaFoldDB" id="A0A8C5HCY4"/>
<evidence type="ECO:0000256" key="2">
    <source>
        <dbReference type="ARBA" id="ARBA00017230"/>
    </source>
</evidence>
<keyword evidence="3" id="KW-0963">Cytoplasm</keyword>
<dbReference type="PANTHER" id="PTHR12302:SF2">
    <property type="entry name" value="STAPHYLOCOCCAL NUCLEASE DOMAIN-CONTAINING PROTEIN 1"/>
    <property type="match status" value="1"/>
</dbReference>
<name>A0A8C5HCY4_GOUWI</name>
<proteinExistence type="predicted"/>
<keyword evidence="4" id="KW-0677">Repeat</keyword>
<dbReference type="GO" id="GO:0004518">
    <property type="term" value="F:nuclease activity"/>
    <property type="evidence" value="ECO:0007669"/>
    <property type="project" value="TreeGrafter"/>
</dbReference>
<evidence type="ECO:0000259" key="7">
    <source>
        <dbReference type="PROSITE" id="PS50304"/>
    </source>
</evidence>
<evidence type="ECO:0000259" key="8">
    <source>
        <dbReference type="PROSITE" id="PS50830"/>
    </source>
</evidence>
<dbReference type="PROSITE" id="PS50830">
    <property type="entry name" value="TNASE_3"/>
    <property type="match status" value="3"/>
</dbReference>
<reference evidence="9" key="2">
    <citation type="submission" date="2025-08" db="UniProtKB">
        <authorList>
            <consortium name="Ensembl"/>
        </authorList>
    </citation>
    <scope>IDENTIFICATION</scope>
</reference>
<dbReference type="InterPro" id="IPR047386">
    <property type="entry name" value="Tudor_TDRD11"/>
</dbReference>
<dbReference type="FunFam" id="2.30.30.140:FF:000047">
    <property type="entry name" value="Staphylococcal nuclease domain-containing protein"/>
    <property type="match status" value="1"/>
</dbReference>
<dbReference type="InterPro" id="IPR002999">
    <property type="entry name" value="Tudor"/>
</dbReference>
<dbReference type="FunFam" id="2.40.50.90:FF:000002">
    <property type="entry name" value="Staphylococcal nuclease domain-containing protein"/>
    <property type="match status" value="1"/>
</dbReference>
<dbReference type="FunFam" id="2.40.50.90:FF:000001">
    <property type="entry name" value="Staphylococcal nuclease domain-containing protein"/>
    <property type="match status" value="1"/>
</dbReference>
<dbReference type="SUPFAM" id="SSF63748">
    <property type="entry name" value="Tudor/PWWP/MBT"/>
    <property type="match status" value="1"/>
</dbReference>
<gene>
    <name evidence="9" type="primary">snd1</name>
</gene>
<dbReference type="InterPro" id="IPR016685">
    <property type="entry name" value="Silence_cplx_Nase-comp_TudorSN"/>
</dbReference>
<evidence type="ECO:0000256" key="3">
    <source>
        <dbReference type="ARBA" id="ARBA00022490"/>
    </source>
</evidence>
<dbReference type="GO" id="GO:0006402">
    <property type="term" value="P:mRNA catabolic process"/>
    <property type="evidence" value="ECO:0007669"/>
    <property type="project" value="TreeGrafter"/>
</dbReference>
<sequence>MVVSMVLSGCAIIVRGQPRGGPPPERQINLSNIRAGAMARRAAQGQPDSKDTPDEPYAFQAREFLRKKLIGKEVCFTVEIKTALGREYGMVYLGKDTSGENIAEALVNEGLATVRREGIRGNKNMCSSFHECLASEADGTETPEPFAAEAKFFTESRLLQRDVQIILESCPNQIILGTILHPNGNITELLLKEGFARCVDWSMAVYTQGAEKLRAAERSAKERKVRIWKDYVAPTANLDQKDRQFVAKVMQVVNADAMVVKLNSGEYKTIHLSSIRPPRNESEDKNKDKDKRFRPLYDIPYMFEAREFLRKKLIGKKVNVTVDYIRAATGPGEGTPAFAERTCATVTIGGINIAEALVSKGLATVIRYRQDDDQRSSHYDELLAAEARAIKNGKGLHSKKEVPIHRVADISGETQKAKQFLPFLQRAGRSEAVVEYVFSGSRLKLYMPKETCLITFLLAGIECPRSSRNLPGGLQVAEPFSDEAMLFTKELVLQREVEVEVESMDKAGNFIGWLHIEGVNLSVALVENALSKVHFTAERSAYYKTLVSAEEVCRQRKEKVWANYEEKPVEEVVHLSEEKERVANYRHVFVTEITDQLHFYAQDVETGGQLESLMETMRAELASQPPVEGSFVARRGDYCIAKFADGEWYRARVEKVESPAKVHVFYIDYGNREVVSSTRLAAMLPAFSTRALPAQATEYTFAFIQVPQDEDARADVVDCVVRDIQNIQCLLNVEYSGATCPHVTVQFGDTKDDVGLGLVKEGLVMVDVRKEKHLQKMVRPQILFLAILNIWRYGDFRADDADEFGYRR</sequence>
<dbReference type="Gene3D" id="2.30.30.140">
    <property type="match status" value="1"/>
</dbReference>
<dbReference type="PROSITE" id="PS50304">
    <property type="entry name" value="TUDOR"/>
    <property type="match status" value="1"/>
</dbReference>
<feature type="domain" description="TNase-like" evidence="8">
    <location>
        <begin position="428"/>
        <end position="563"/>
    </location>
</feature>
<dbReference type="FunFam" id="2.40.50.90:FF:000003">
    <property type="entry name" value="Staphylococcal nuclease domain-containing protein"/>
    <property type="match status" value="1"/>
</dbReference>
<dbReference type="GO" id="GO:0031047">
    <property type="term" value="P:regulatory ncRNA-mediated gene silencing"/>
    <property type="evidence" value="ECO:0007669"/>
    <property type="project" value="InterPro"/>
</dbReference>
<dbReference type="GO" id="GO:0003723">
    <property type="term" value="F:RNA binding"/>
    <property type="evidence" value="ECO:0007669"/>
    <property type="project" value="TreeGrafter"/>
</dbReference>
<dbReference type="GO" id="GO:0005829">
    <property type="term" value="C:cytosol"/>
    <property type="evidence" value="ECO:0007669"/>
    <property type="project" value="TreeGrafter"/>
</dbReference>
<dbReference type="SUPFAM" id="SSF50199">
    <property type="entry name" value="Staphylococcal nuclease"/>
    <property type="match status" value="5"/>
</dbReference>
<evidence type="ECO:0000313" key="9">
    <source>
        <dbReference type="Ensembl" id="ENSGWIP00000043623.1"/>
    </source>
</evidence>
<dbReference type="PIRSF" id="PIRSF017179">
    <property type="entry name" value="RISC-Tudor-SN"/>
    <property type="match status" value="1"/>
</dbReference>
<dbReference type="GO" id="GO:0031332">
    <property type="term" value="C:RNAi effector complex"/>
    <property type="evidence" value="ECO:0007669"/>
    <property type="project" value="InterPro"/>
</dbReference>
<feature type="domain" description="TNase-like" evidence="8">
    <location>
        <begin position="1"/>
        <end position="230"/>
    </location>
</feature>
<evidence type="ECO:0000256" key="4">
    <source>
        <dbReference type="ARBA" id="ARBA00022737"/>
    </source>
</evidence>
<dbReference type="Ensembl" id="ENSGWIT00000047310.1">
    <property type="protein sequence ID" value="ENSGWIP00000043623.1"/>
    <property type="gene ID" value="ENSGWIG00000019539.1"/>
</dbReference>
<dbReference type="InterPro" id="IPR016071">
    <property type="entry name" value="Staphylococal_nuclease_OB-fold"/>
</dbReference>
<keyword evidence="10" id="KW-1185">Reference proteome</keyword>
<dbReference type="PANTHER" id="PTHR12302">
    <property type="entry name" value="EBNA2 BINDING PROTEIN P100"/>
    <property type="match status" value="1"/>
</dbReference>
<organism evidence="9 10">
    <name type="scientific">Gouania willdenowi</name>
    <name type="common">Blunt-snouted clingfish</name>
    <name type="synonym">Lepadogaster willdenowi</name>
    <dbReference type="NCBI Taxonomy" id="441366"/>
    <lineage>
        <taxon>Eukaryota</taxon>
        <taxon>Metazoa</taxon>
        <taxon>Chordata</taxon>
        <taxon>Craniata</taxon>
        <taxon>Vertebrata</taxon>
        <taxon>Euteleostomi</taxon>
        <taxon>Actinopterygii</taxon>
        <taxon>Neopterygii</taxon>
        <taxon>Teleostei</taxon>
        <taxon>Neoteleostei</taxon>
        <taxon>Acanthomorphata</taxon>
        <taxon>Ovalentaria</taxon>
        <taxon>Blenniimorphae</taxon>
        <taxon>Blenniiformes</taxon>
        <taxon>Gobiesocoidei</taxon>
        <taxon>Gobiesocidae</taxon>
        <taxon>Gobiesocinae</taxon>
        <taxon>Gouania</taxon>
    </lineage>
</organism>
<evidence type="ECO:0000313" key="10">
    <source>
        <dbReference type="Proteomes" id="UP000694680"/>
    </source>
</evidence>
<dbReference type="Gene3D" id="2.40.50.90">
    <property type="match status" value="5"/>
</dbReference>
<evidence type="ECO:0000256" key="1">
    <source>
        <dbReference type="ARBA" id="ARBA00004496"/>
    </source>
</evidence>
<dbReference type="CDD" id="cd00175">
    <property type="entry name" value="SNc"/>
    <property type="match status" value="2"/>
</dbReference>
<protein>
    <recommendedName>
        <fullName evidence="2">Staphylococcal nuclease domain-containing protein 1</fullName>
    </recommendedName>
    <alternativeName>
        <fullName evidence="5">100 kDa coactivator</fullName>
    </alternativeName>
    <alternativeName>
        <fullName evidence="6">p100 co-activator</fullName>
    </alternativeName>
</protein>
<dbReference type="Proteomes" id="UP000694680">
    <property type="component" value="Chromosome 6"/>
</dbReference>
<evidence type="ECO:0000256" key="6">
    <source>
        <dbReference type="ARBA" id="ARBA00032746"/>
    </source>
</evidence>
<feature type="domain" description="Tudor" evidence="7">
    <location>
        <begin position="632"/>
        <end position="690"/>
    </location>
</feature>
<comment type="subcellular location">
    <subcellularLocation>
        <location evidence="1">Cytoplasm</location>
    </subcellularLocation>
</comment>
<dbReference type="GO" id="GO:0005634">
    <property type="term" value="C:nucleus"/>
    <property type="evidence" value="ECO:0007669"/>
    <property type="project" value="TreeGrafter"/>
</dbReference>
<dbReference type="SMART" id="SM00333">
    <property type="entry name" value="TUDOR"/>
    <property type="match status" value="1"/>
</dbReference>
<dbReference type="SMART" id="SM00318">
    <property type="entry name" value="SNc"/>
    <property type="match status" value="4"/>
</dbReference>
<dbReference type="Pfam" id="PF00567">
    <property type="entry name" value="TUDOR"/>
    <property type="match status" value="1"/>
</dbReference>
<dbReference type="InterPro" id="IPR035437">
    <property type="entry name" value="SNase_OB-fold_sf"/>
</dbReference>
<dbReference type="CDD" id="cd20433">
    <property type="entry name" value="Tudor_TDRD11"/>
    <property type="match status" value="1"/>
</dbReference>
<evidence type="ECO:0000256" key="5">
    <source>
        <dbReference type="ARBA" id="ARBA00032059"/>
    </source>
</evidence>
<accession>A0A8C5HCY4</accession>
<dbReference type="Pfam" id="PF00565">
    <property type="entry name" value="SNase"/>
    <property type="match status" value="4"/>
</dbReference>
<reference evidence="9" key="1">
    <citation type="submission" date="2020-06" db="EMBL/GenBank/DDBJ databases">
        <authorList>
            <consortium name="Wellcome Sanger Institute Data Sharing"/>
        </authorList>
    </citation>
    <scope>NUCLEOTIDE SEQUENCE [LARGE SCALE GENOMIC DNA]</scope>
</reference>
<reference evidence="9" key="3">
    <citation type="submission" date="2025-09" db="UniProtKB">
        <authorList>
            <consortium name="Ensembl"/>
        </authorList>
    </citation>
    <scope>IDENTIFICATION</scope>
</reference>
<dbReference type="FunFam" id="2.40.50.90:FF:000005">
    <property type="entry name" value="Staphylococcal nuclease domain-containing protein"/>
    <property type="match status" value="1"/>
</dbReference>
<feature type="domain" description="TNase-like" evidence="8">
    <location>
        <begin position="243"/>
        <end position="399"/>
    </location>
</feature>